<organism evidence="1 2">
    <name type="scientific">Apiospora rasikravindrae</name>
    <dbReference type="NCBI Taxonomy" id="990691"/>
    <lineage>
        <taxon>Eukaryota</taxon>
        <taxon>Fungi</taxon>
        <taxon>Dikarya</taxon>
        <taxon>Ascomycota</taxon>
        <taxon>Pezizomycotina</taxon>
        <taxon>Sordariomycetes</taxon>
        <taxon>Xylariomycetidae</taxon>
        <taxon>Amphisphaeriales</taxon>
        <taxon>Apiosporaceae</taxon>
        <taxon>Apiospora</taxon>
    </lineage>
</organism>
<keyword evidence="2" id="KW-1185">Reference proteome</keyword>
<comment type="caution">
    <text evidence="1">The sequence shown here is derived from an EMBL/GenBank/DDBJ whole genome shotgun (WGS) entry which is preliminary data.</text>
</comment>
<protein>
    <submittedName>
        <fullName evidence="1">Uncharacterized protein</fullName>
    </submittedName>
</protein>
<accession>A0ABR1SEG1</accession>
<evidence type="ECO:0000313" key="1">
    <source>
        <dbReference type="EMBL" id="KAK8030232.1"/>
    </source>
</evidence>
<sequence>MSMLKSRKRSSCQNAEEKWFEIWSILFPDLDRPESAYNRDANLRTPSATNSTLNYESQGNCWDQLADHLAVRLREPLLPAGSLPSEQDPHLLRNHILNALRDYPGILPTIPTSDDAMKQPKMEDMADLKGPSPHGSSGSCLSFSTTDGFSDGDSWMLGSPQTPSMSNFTFGQRVNMGTRSGVKFMSIDWSNDSSVPRYVSVVPNLEGAGFLPCEELQGPLELLHIESEAIPTADTGQVPHEWYDGNDQYSEMWNLLNDDTSGRMGVDEAHGDA</sequence>
<evidence type="ECO:0000313" key="2">
    <source>
        <dbReference type="Proteomes" id="UP001444661"/>
    </source>
</evidence>
<name>A0ABR1SEG1_9PEZI</name>
<dbReference type="EMBL" id="JAQQWK010000010">
    <property type="protein sequence ID" value="KAK8030232.1"/>
    <property type="molecule type" value="Genomic_DNA"/>
</dbReference>
<proteinExistence type="predicted"/>
<dbReference type="Proteomes" id="UP001444661">
    <property type="component" value="Unassembled WGS sequence"/>
</dbReference>
<reference evidence="1 2" key="1">
    <citation type="submission" date="2023-01" db="EMBL/GenBank/DDBJ databases">
        <title>Analysis of 21 Apiospora genomes using comparative genomics revels a genus with tremendous synthesis potential of carbohydrate active enzymes and secondary metabolites.</title>
        <authorList>
            <person name="Sorensen T."/>
        </authorList>
    </citation>
    <scope>NUCLEOTIDE SEQUENCE [LARGE SCALE GENOMIC DNA]</scope>
    <source>
        <strain evidence="1 2">CBS 33761</strain>
    </source>
</reference>
<gene>
    <name evidence="1" type="ORF">PG993_011523</name>
</gene>